<evidence type="ECO:0000259" key="9">
    <source>
        <dbReference type="Pfam" id="PF02775"/>
    </source>
</evidence>
<name>A0A9D4RZ84_DREPO</name>
<reference evidence="10" key="1">
    <citation type="journal article" date="2019" name="bioRxiv">
        <title>The Genome of the Zebra Mussel, Dreissena polymorpha: A Resource for Invasive Species Research.</title>
        <authorList>
            <person name="McCartney M.A."/>
            <person name="Auch B."/>
            <person name="Kono T."/>
            <person name="Mallez S."/>
            <person name="Zhang Y."/>
            <person name="Obille A."/>
            <person name="Becker A."/>
            <person name="Abrahante J.E."/>
            <person name="Garbe J."/>
            <person name="Badalamenti J.P."/>
            <person name="Herman A."/>
            <person name="Mangelson H."/>
            <person name="Liachko I."/>
            <person name="Sullivan S."/>
            <person name="Sone E.D."/>
            <person name="Koren S."/>
            <person name="Silverstein K.A.T."/>
            <person name="Beckman K.B."/>
            <person name="Gohl D.M."/>
        </authorList>
    </citation>
    <scope>NUCLEOTIDE SEQUENCE</scope>
    <source>
        <strain evidence="10">Duluth1</strain>
        <tissue evidence="10">Whole animal</tissue>
    </source>
</reference>
<dbReference type="Gene3D" id="3.40.50.970">
    <property type="match status" value="1"/>
</dbReference>
<dbReference type="PANTHER" id="PTHR18968:SF166">
    <property type="entry name" value="2-HYDROXYACYL-COA LYASE 2"/>
    <property type="match status" value="1"/>
</dbReference>
<dbReference type="CDD" id="cd02004">
    <property type="entry name" value="TPP_BZL_OCoD_HPCL"/>
    <property type="match status" value="1"/>
</dbReference>
<dbReference type="EMBL" id="JAIWYP010000001">
    <property type="protein sequence ID" value="KAH3884535.1"/>
    <property type="molecule type" value="Genomic_DNA"/>
</dbReference>
<evidence type="ECO:0000256" key="2">
    <source>
        <dbReference type="ARBA" id="ARBA00001964"/>
    </source>
</evidence>
<dbReference type="InterPro" id="IPR045229">
    <property type="entry name" value="TPP_enz"/>
</dbReference>
<evidence type="ECO:0000256" key="6">
    <source>
        <dbReference type="ARBA" id="ARBA00023052"/>
    </source>
</evidence>
<dbReference type="AlphaFoldDB" id="A0A9D4RZ84"/>
<dbReference type="InterPro" id="IPR000399">
    <property type="entry name" value="TPP-bd_CS"/>
</dbReference>
<comment type="cofactor">
    <cofactor evidence="1">
        <name>Mg(2+)</name>
        <dbReference type="ChEBI" id="CHEBI:18420"/>
    </cofactor>
</comment>
<evidence type="ECO:0000313" key="10">
    <source>
        <dbReference type="EMBL" id="KAH3884535.1"/>
    </source>
</evidence>
<protein>
    <recommendedName>
        <fullName evidence="4">2-hydroxyacyl-CoA lyase 2</fullName>
    </recommendedName>
    <alternativeName>
        <fullName evidence="7">IlvB-like protein</fullName>
    </alternativeName>
</protein>
<evidence type="ECO:0000256" key="5">
    <source>
        <dbReference type="ARBA" id="ARBA00022723"/>
    </source>
</evidence>
<comment type="catalytic activity">
    <reaction evidence="8">
        <text>(2R)-hydroxyhexadecanoyl-CoA = pentadecanal + formyl-CoA</text>
        <dbReference type="Rhea" id="RHEA:55212"/>
        <dbReference type="ChEBI" id="CHEBI:17302"/>
        <dbReference type="ChEBI" id="CHEBI:57376"/>
        <dbReference type="ChEBI" id="CHEBI:138654"/>
    </reaction>
    <physiologicalReaction direction="left-to-right" evidence="8">
        <dbReference type="Rhea" id="RHEA:55213"/>
    </physiologicalReaction>
</comment>
<dbReference type="GO" id="GO:0009097">
    <property type="term" value="P:isoleucine biosynthetic process"/>
    <property type="evidence" value="ECO:0007669"/>
    <property type="project" value="TreeGrafter"/>
</dbReference>
<evidence type="ECO:0000256" key="3">
    <source>
        <dbReference type="ARBA" id="ARBA00007812"/>
    </source>
</evidence>
<dbReference type="GO" id="GO:0030976">
    <property type="term" value="F:thiamine pyrophosphate binding"/>
    <property type="evidence" value="ECO:0007669"/>
    <property type="project" value="InterPro"/>
</dbReference>
<dbReference type="GO" id="GO:0003984">
    <property type="term" value="F:acetolactate synthase activity"/>
    <property type="evidence" value="ECO:0007669"/>
    <property type="project" value="TreeGrafter"/>
</dbReference>
<organism evidence="10 11">
    <name type="scientific">Dreissena polymorpha</name>
    <name type="common">Zebra mussel</name>
    <name type="synonym">Mytilus polymorpha</name>
    <dbReference type="NCBI Taxonomy" id="45954"/>
    <lineage>
        <taxon>Eukaryota</taxon>
        <taxon>Metazoa</taxon>
        <taxon>Spiralia</taxon>
        <taxon>Lophotrochozoa</taxon>
        <taxon>Mollusca</taxon>
        <taxon>Bivalvia</taxon>
        <taxon>Autobranchia</taxon>
        <taxon>Heteroconchia</taxon>
        <taxon>Euheterodonta</taxon>
        <taxon>Imparidentia</taxon>
        <taxon>Neoheterodontei</taxon>
        <taxon>Myida</taxon>
        <taxon>Dreissenoidea</taxon>
        <taxon>Dreissenidae</taxon>
        <taxon>Dreissena</taxon>
    </lineage>
</organism>
<gene>
    <name evidence="10" type="ORF">DPMN_008518</name>
</gene>
<accession>A0A9D4RZ84</accession>
<dbReference type="GO" id="GO:0050660">
    <property type="term" value="F:flavin adenine dinucleotide binding"/>
    <property type="evidence" value="ECO:0007669"/>
    <property type="project" value="TreeGrafter"/>
</dbReference>
<dbReference type="PROSITE" id="PS00187">
    <property type="entry name" value="TPP_ENZYMES"/>
    <property type="match status" value="1"/>
</dbReference>
<dbReference type="GO" id="GO:0000287">
    <property type="term" value="F:magnesium ion binding"/>
    <property type="evidence" value="ECO:0007669"/>
    <property type="project" value="InterPro"/>
</dbReference>
<comment type="similarity">
    <text evidence="3">Belongs to the TPP enzyme family.</text>
</comment>
<dbReference type="SUPFAM" id="SSF52518">
    <property type="entry name" value="Thiamin diphosphate-binding fold (THDP-binding)"/>
    <property type="match status" value="1"/>
</dbReference>
<evidence type="ECO:0000256" key="1">
    <source>
        <dbReference type="ARBA" id="ARBA00001946"/>
    </source>
</evidence>
<dbReference type="InterPro" id="IPR011766">
    <property type="entry name" value="TPP_enzyme_TPP-bd"/>
</dbReference>
<feature type="domain" description="Thiamine pyrophosphate enzyme TPP-binding" evidence="9">
    <location>
        <begin position="82"/>
        <end position="228"/>
    </location>
</feature>
<dbReference type="PANTHER" id="PTHR18968">
    <property type="entry name" value="THIAMINE PYROPHOSPHATE ENZYMES"/>
    <property type="match status" value="1"/>
</dbReference>
<reference evidence="10" key="2">
    <citation type="submission" date="2020-11" db="EMBL/GenBank/DDBJ databases">
        <authorList>
            <person name="McCartney M.A."/>
            <person name="Auch B."/>
            <person name="Kono T."/>
            <person name="Mallez S."/>
            <person name="Becker A."/>
            <person name="Gohl D.M."/>
            <person name="Silverstein K.A.T."/>
            <person name="Koren S."/>
            <person name="Bechman K.B."/>
            <person name="Herman A."/>
            <person name="Abrahante J.E."/>
            <person name="Garbe J."/>
        </authorList>
    </citation>
    <scope>NUCLEOTIDE SEQUENCE</scope>
    <source>
        <strain evidence="10">Duluth1</strain>
        <tissue evidence="10">Whole animal</tissue>
    </source>
</reference>
<dbReference type="GO" id="GO:0009099">
    <property type="term" value="P:L-valine biosynthetic process"/>
    <property type="evidence" value="ECO:0007669"/>
    <property type="project" value="TreeGrafter"/>
</dbReference>
<dbReference type="InterPro" id="IPR029061">
    <property type="entry name" value="THDP-binding"/>
</dbReference>
<evidence type="ECO:0000313" key="11">
    <source>
        <dbReference type="Proteomes" id="UP000828390"/>
    </source>
</evidence>
<sequence>MFWKPTVAIQGDVGEFIMGLAAGLKGYKCDPEWLNSLRGRDQEKEDANRQKCSEVTDQHLNPVKVLHVAEEVMSDNTIMVADGGDFVGTASYILKPRGPLRWLDPGAFGTLGVGGGFALGAKLVRPDCDVWIIYGDGSLGYSVAEFDTFTRHKTPVIALVGNDAGWTQISREQVPMFGSNVACQLAYTEYETVAIGYGGKGLCLDRKNEDKMADVLREALRQSRSGHSVLVNALIGKTNFREGSLSV</sequence>
<comment type="cofactor">
    <cofactor evidence="2">
        <name>thiamine diphosphate</name>
        <dbReference type="ChEBI" id="CHEBI:58937"/>
    </cofactor>
</comment>
<keyword evidence="5" id="KW-0479">Metal-binding</keyword>
<dbReference type="GO" id="GO:0005948">
    <property type="term" value="C:acetolactate synthase complex"/>
    <property type="evidence" value="ECO:0007669"/>
    <property type="project" value="TreeGrafter"/>
</dbReference>
<evidence type="ECO:0000256" key="7">
    <source>
        <dbReference type="ARBA" id="ARBA00030510"/>
    </source>
</evidence>
<keyword evidence="11" id="KW-1185">Reference proteome</keyword>
<evidence type="ECO:0000256" key="4">
    <source>
        <dbReference type="ARBA" id="ARBA00018936"/>
    </source>
</evidence>
<dbReference type="Proteomes" id="UP000828390">
    <property type="component" value="Unassembled WGS sequence"/>
</dbReference>
<comment type="caution">
    <text evidence="10">The sequence shown here is derived from an EMBL/GenBank/DDBJ whole genome shotgun (WGS) entry which is preliminary data.</text>
</comment>
<proteinExistence type="inferred from homology"/>
<keyword evidence="6" id="KW-0786">Thiamine pyrophosphate</keyword>
<evidence type="ECO:0000256" key="8">
    <source>
        <dbReference type="ARBA" id="ARBA00048767"/>
    </source>
</evidence>
<dbReference type="Pfam" id="PF02775">
    <property type="entry name" value="TPP_enzyme_C"/>
    <property type="match status" value="1"/>
</dbReference>